<name>A0A9P5C2J6_9PLEO</name>
<dbReference type="PANTHER" id="PTHR15020">
    <property type="entry name" value="FLAVIN REDUCTASE-RELATED"/>
    <property type="match status" value="1"/>
</dbReference>
<evidence type="ECO:0000259" key="3">
    <source>
        <dbReference type="Pfam" id="PF13460"/>
    </source>
</evidence>
<comment type="similarity">
    <text evidence="1">Belongs to the avfA family.</text>
</comment>
<dbReference type="Gene3D" id="3.40.50.720">
    <property type="entry name" value="NAD(P)-binding Rossmann-like Domain"/>
    <property type="match status" value="1"/>
</dbReference>
<feature type="domain" description="NAD(P)-binding" evidence="3">
    <location>
        <begin position="8"/>
        <end position="209"/>
    </location>
</feature>
<dbReference type="InterPro" id="IPR036291">
    <property type="entry name" value="NAD(P)-bd_dom_sf"/>
</dbReference>
<dbReference type="Pfam" id="PF13460">
    <property type="entry name" value="NAD_binding_10"/>
    <property type="match status" value="1"/>
</dbReference>
<protein>
    <recommendedName>
        <fullName evidence="3">NAD(P)-binding domain-containing protein</fullName>
    </recommendedName>
</protein>
<dbReference type="AlphaFoldDB" id="A0A9P5C2J6"/>
<accession>A0A9P5C2J6</accession>
<gene>
    <name evidence="4" type="ORF">E8E12_008206</name>
</gene>
<reference evidence="4" key="1">
    <citation type="submission" date="2019-04" db="EMBL/GenBank/DDBJ databases">
        <title>Sequencing of skin fungus with MAO and IRED activity.</title>
        <authorList>
            <person name="Marsaioli A.J."/>
            <person name="Bonatto J.M.C."/>
            <person name="Reis Junior O."/>
        </authorList>
    </citation>
    <scope>NUCLEOTIDE SEQUENCE</scope>
    <source>
        <strain evidence="4">28M1</strain>
    </source>
</reference>
<keyword evidence="2" id="KW-1133">Transmembrane helix</keyword>
<dbReference type="EMBL" id="SWKV01000021">
    <property type="protein sequence ID" value="KAF3041357.1"/>
    <property type="molecule type" value="Genomic_DNA"/>
</dbReference>
<proteinExistence type="inferred from homology"/>
<dbReference type="InterPro" id="IPR016040">
    <property type="entry name" value="NAD(P)-bd_dom"/>
</dbReference>
<feature type="transmembrane region" description="Helical" evidence="2">
    <location>
        <begin position="233"/>
        <end position="252"/>
    </location>
</feature>
<sequence>MSAYAILGATGQVGGSILQALGEDTAKRINVLVRSRSKLEKSYPPVVSNNNIHVFEGSISDIPTLASCLKETHAVFLCVAVTDNKPGLTVSVDAAQAVIKALQSLQARDRFFKPPRLVVLSSASLDTKFWRTVPNFVHSVMYAANSHIYDDLAHAEVFLRQHEDWLDMTFVMPGGLSHDVQQGHELSTERQQTFISFLDLAAGMIEVADADARWSGKHVSVVLKEGRKARIEWWATILLGKGLLYYVFPWLYQWLP</sequence>
<keyword evidence="2" id="KW-0472">Membrane</keyword>
<keyword evidence="5" id="KW-1185">Reference proteome</keyword>
<organism evidence="4 5">
    <name type="scientific">Didymella heteroderae</name>
    <dbReference type="NCBI Taxonomy" id="1769908"/>
    <lineage>
        <taxon>Eukaryota</taxon>
        <taxon>Fungi</taxon>
        <taxon>Dikarya</taxon>
        <taxon>Ascomycota</taxon>
        <taxon>Pezizomycotina</taxon>
        <taxon>Dothideomycetes</taxon>
        <taxon>Pleosporomycetidae</taxon>
        <taxon>Pleosporales</taxon>
        <taxon>Pleosporineae</taxon>
        <taxon>Didymellaceae</taxon>
        <taxon>Didymella</taxon>
    </lineage>
</organism>
<evidence type="ECO:0000313" key="4">
    <source>
        <dbReference type="EMBL" id="KAF3041357.1"/>
    </source>
</evidence>
<dbReference type="OrthoDB" id="10254221at2759"/>
<evidence type="ECO:0000313" key="5">
    <source>
        <dbReference type="Proteomes" id="UP000758155"/>
    </source>
</evidence>
<dbReference type="SUPFAM" id="SSF51735">
    <property type="entry name" value="NAD(P)-binding Rossmann-fold domains"/>
    <property type="match status" value="1"/>
</dbReference>
<evidence type="ECO:0000256" key="1">
    <source>
        <dbReference type="ARBA" id="ARBA00038376"/>
    </source>
</evidence>
<evidence type="ECO:0000256" key="2">
    <source>
        <dbReference type="SAM" id="Phobius"/>
    </source>
</evidence>
<dbReference type="PANTHER" id="PTHR15020:SF50">
    <property type="entry name" value="UPF0659 PROTEIN YMR090W"/>
    <property type="match status" value="1"/>
</dbReference>
<dbReference type="Proteomes" id="UP000758155">
    <property type="component" value="Unassembled WGS sequence"/>
</dbReference>
<keyword evidence="2" id="KW-0812">Transmembrane</keyword>
<comment type="caution">
    <text evidence="4">The sequence shown here is derived from an EMBL/GenBank/DDBJ whole genome shotgun (WGS) entry which is preliminary data.</text>
</comment>